<dbReference type="AlphaFoldDB" id="A0A167VJV5"/>
<dbReference type="InterPro" id="IPR000719">
    <property type="entry name" value="Prot_kinase_dom"/>
</dbReference>
<dbReference type="SMART" id="SM00220">
    <property type="entry name" value="S_TKc"/>
    <property type="match status" value="1"/>
</dbReference>
<dbReference type="GO" id="GO:0004674">
    <property type="term" value="F:protein serine/threonine kinase activity"/>
    <property type="evidence" value="ECO:0007669"/>
    <property type="project" value="TreeGrafter"/>
</dbReference>
<dbReference type="Gene3D" id="1.10.510.10">
    <property type="entry name" value="Transferase(Phosphotransferase) domain 1"/>
    <property type="match status" value="1"/>
</dbReference>
<feature type="non-terminal residue" evidence="2">
    <location>
        <position position="1"/>
    </location>
</feature>
<evidence type="ECO:0000313" key="2">
    <source>
        <dbReference type="EMBL" id="KZP05089.1"/>
    </source>
</evidence>
<dbReference type="PRINTS" id="PR00109">
    <property type="entry name" value="TYRKINASE"/>
</dbReference>
<dbReference type="EMBL" id="KV417863">
    <property type="protein sequence ID" value="KZP05089.1"/>
    <property type="molecule type" value="Genomic_DNA"/>
</dbReference>
<evidence type="ECO:0000313" key="3">
    <source>
        <dbReference type="Proteomes" id="UP000076532"/>
    </source>
</evidence>
<evidence type="ECO:0000259" key="1">
    <source>
        <dbReference type="PROSITE" id="PS50011"/>
    </source>
</evidence>
<dbReference type="InterPro" id="IPR001245">
    <property type="entry name" value="Ser-Thr/Tyr_kinase_cat_dom"/>
</dbReference>
<dbReference type="PROSITE" id="PS50011">
    <property type="entry name" value="PROTEIN_KINASE_DOM"/>
    <property type="match status" value="1"/>
</dbReference>
<proteinExistence type="predicted"/>
<dbReference type="InterPro" id="IPR011009">
    <property type="entry name" value="Kinase-like_dom_sf"/>
</dbReference>
<dbReference type="InterPro" id="IPR051681">
    <property type="entry name" value="Ser/Thr_Kinases-Pseudokinases"/>
</dbReference>
<protein>
    <submittedName>
        <fullName evidence="2">Kinase-like protein</fullName>
    </submittedName>
</protein>
<sequence length="192" mass="21460">PFMVMPYMRKGNVREYLEANPGIDRLKILHDISLGLVHLHSQQIVHGDLKALNVLIDDGDNAVLCDFGLSRIIADATSRTTRTAGAVSIVGSRNWMAPERIIGGSLRKPCDIYAFSMTLFEVFTLEIPLGHINHGDFIELVVKMDVRPERPEEDEFVSSGLTNAVWEVAEHCWTKNPSERPTADALCDTLHH</sequence>
<dbReference type="PANTHER" id="PTHR44329">
    <property type="entry name" value="SERINE/THREONINE-PROTEIN KINASE TNNI3K-RELATED"/>
    <property type="match status" value="1"/>
</dbReference>
<keyword evidence="3" id="KW-1185">Reference proteome</keyword>
<organism evidence="2 3">
    <name type="scientific">Athelia psychrophila</name>
    <dbReference type="NCBI Taxonomy" id="1759441"/>
    <lineage>
        <taxon>Eukaryota</taxon>
        <taxon>Fungi</taxon>
        <taxon>Dikarya</taxon>
        <taxon>Basidiomycota</taxon>
        <taxon>Agaricomycotina</taxon>
        <taxon>Agaricomycetes</taxon>
        <taxon>Agaricomycetidae</taxon>
        <taxon>Atheliales</taxon>
        <taxon>Atheliaceae</taxon>
        <taxon>Athelia</taxon>
    </lineage>
</organism>
<accession>A0A167VJV5</accession>
<feature type="non-terminal residue" evidence="2">
    <location>
        <position position="192"/>
    </location>
</feature>
<dbReference type="PANTHER" id="PTHR44329:SF214">
    <property type="entry name" value="PROTEIN KINASE DOMAIN-CONTAINING PROTEIN"/>
    <property type="match status" value="1"/>
</dbReference>
<dbReference type="InterPro" id="IPR008271">
    <property type="entry name" value="Ser/Thr_kinase_AS"/>
</dbReference>
<gene>
    <name evidence="2" type="ORF">FIBSPDRAFT_717354</name>
</gene>
<dbReference type="SUPFAM" id="SSF56112">
    <property type="entry name" value="Protein kinase-like (PK-like)"/>
    <property type="match status" value="1"/>
</dbReference>
<dbReference type="PROSITE" id="PS00108">
    <property type="entry name" value="PROTEIN_KINASE_ST"/>
    <property type="match status" value="1"/>
</dbReference>
<feature type="domain" description="Protein kinase" evidence="1">
    <location>
        <begin position="1"/>
        <end position="192"/>
    </location>
</feature>
<dbReference type="GO" id="GO:0005524">
    <property type="term" value="F:ATP binding"/>
    <property type="evidence" value="ECO:0007669"/>
    <property type="project" value="InterPro"/>
</dbReference>
<dbReference type="Proteomes" id="UP000076532">
    <property type="component" value="Unassembled WGS sequence"/>
</dbReference>
<reference evidence="2 3" key="1">
    <citation type="journal article" date="2016" name="Mol. Biol. Evol.">
        <title>Comparative Genomics of Early-Diverging Mushroom-Forming Fungi Provides Insights into the Origins of Lignocellulose Decay Capabilities.</title>
        <authorList>
            <person name="Nagy L.G."/>
            <person name="Riley R."/>
            <person name="Tritt A."/>
            <person name="Adam C."/>
            <person name="Daum C."/>
            <person name="Floudas D."/>
            <person name="Sun H."/>
            <person name="Yadav J.S."/>
            <person name="Pangilinan J."/>
            <person name="Larsson K.H."/>
            <person name="Matsuura K."/>
            <person name="Barry K."/>
            <person name="Labutti K."/>
            <person name="Kuo R."/>
            <person name="Ohm R.A."/>
            <person name="Bhattacharya S.S."/>
            <person name="Shirouzu T."/>
            <person name="Yoshinaga Y."/>
            <person name="Martin F.M."/>
            <person name="Grigoriev I.V."/>
            <person name="Hibbett D.S."/>
        </authorList>
    </citation>
    <scope>NUCLEOTIDE SEQUENCE [LARGE SCALE GENOMIC DNA]</scope>
    <source>
        <strain evidence="2 3">CBS 109695</strain>
    </source>
</reference>
<dbReference type="OrthoDB" id="10261027at2759"/>
<dbReference type="STRING" id="436010.A0A167VJV5"/>
<name>A0A167VJV5_9AGAM</name>
<dbReference type="Pfam" id="PF07714">
    <property type="entry name" value="PK_Tyr_Ser-Thr"/>
    <property type="match status" value="1"/>
</dbReference>